<dbReference type="Proteomes" id="UP000245207">
    <property type="component" value="Unassembled WGS sequence"/>
</dbReference>
<evidence type="ECO:0000313" key="10">
    <source>
        <dbReference type="EMBL" id="PWA81967.1"/>
    </source>
</evidence>
<reference evidence="10 11" key="1">
    <citation type="journal article" date="2018" name="Mol. Plant">
        <title>The genome of Artemisia annua provides insight into the evolution of Asteraceae family and artemisinin biosynthesis.</title>
        <authorList>
            <person name="Shen Q."/>
            <person name="Zhang L."/>
            <person name="Liao Z."/>
            <person name="Wang S."/>
            <person name="Yan T."/>
            <person name="Shi P."/>
            <person name="Liu M."/>
            <person name="Fu X."/>
            <person name="Pan Q."/>
            <person name="Wang Y."/>
            <person name="Lv Z."/>
            <person name="Lu X."/>
            <person name="Zhang F."/>
            <person name="Jiang W."/>
            <person name="Ma Y."/>
            <person name="Chen M."/>
            <person name="Hao X."/>
            <person name="Li L."/>
            <person name="Tang Y."/>
            <person name="Lv G."/>
            <person name="Zhou Y."/>
            <person name="Sun X."/>
            <person name="Brodelius P.E."/>
            <person name="Rose J.K.C."/>
            <person name="Tang K."/>
        </authorList>
    </citation>
    <scope>NUCLEOTIDE SEQUENCE [LARGE SCALE GENOMIC DNA]</scope>
    <source>
        <strain evidence="11">cv. Huhao1</strain>
        <tissue evidence="10">Leaf</tissue>
    </source>
</reference>
<keyword evidence="2" id="KW-0677">Repeat</keyword>
<keyword evidence="5" id="KW-0804">Transcription</keyword>
<evidence type="ECO:0000256" key="3">
    <source>
        <dbReference type="ARBA" id="ARBA00023015"/>
    </source>
</evidence>
<evidence type="ECO:0000256" key="1">
    <source>
        <dbReference type="ARBA" id="ARBA00004123"/>
    </source>
</evidence>
<dbReference type="InterPro" id="IPR017930">
    <property type="entry name" value="Myb_dom"/>
</dbReference>
<dbReference type="PROSITE" id="PS50090">
    <property type="entry name" value="MYB_LIKE"/>
    <property type="match status" value="2"/>
</dbReference>
<dbReference type="PROSITE" id="PS51294">
    <property type="entry name" value="HTH_MYB"/>
    <property type="match status" value="2"/>
</dbReference>
<sequence length="258" mass="29749">MVRAPYFDKNGTKRGAWSQDEDSKLKAYIETYGHRNWRELPKLAGLSRCGKSCRLRWVNYLHPNVKRGNYTSEEEDLIINLRRDFGSKWSLIAKELPGRSDNEIKNHWHTHLRKRADLSFSENKSAENLESHEEKSMSGLSHLMEEDRADISLAAESVRTLSAEYIKSSTSSSSSDSCHAGSNIDSSLSSKVQPFEDSLMKPYLADTFSNTSYEYWISVMDLPNRPFMDLPNRPFLPPSERDMLMVDDFLWSGVEYFQ</sequence>
<evidence type="ECO:0000256" key="4">
    <source>
        <dbReference type="ARBA" id="ARBA00023125"/>
    </source>
</evidence>
<accession>A0A2U1P8A6</accession>
<dbReference type="GO" id="GO:0003677">
    <property type="term" value="F:DNA binding"/>
    <property type="evidence" value="ECO:0007669"/>
    <property type="project" value="UniProtKB-KW"/>
</dbReference>
<evidence type="ECO:0000256" key="6">
    <source>
        <dbReference type="ARBA" id="ARBA00023242"/>
    </source>
</evidence>
<keyword evidence="4 10" id="KW-0238">DNA-binding</keyword>
<dbReference type="InterPro" id="IPR009057">
    <property type="entry name" value="Homeodomain-like_sf"/>
</dbReference>
<dbReference type="InterPro" id="IPR001005">
    <property type="entry name" value="SANT/Myb"/>
</dbReference>
<dbReference type="STRING" id="35608.A0A2U1P8A6"/>
<dbReference type="GO" id="GO:0005634">
    <property type="term" value="C:nucleus"/>
    <property type="evidence" value="ECO:0007669"/>
    <property type="project" value="UniProtKB-SubCell"/>
</dbReference>
<dbReference type="InterPro" id="IPR015495">
    <property type="entry name" value="Myb_TF_plants"/>
</dbReference>
<proteinExistence type="predicted"/>
<dbReference type="FunFam" id="1.10.10.60:FF:000015">
    <property type="entry name" value="Transcription factor RAX3"/>
    <property type="match status" value="1"/>
</dbReference>
<feature type="domain" description="Myb-like" evidence="8">
    <location>
        <begin position="62"/>
        <end position="112"/>
    </location>
</feature>
<keyword evidence="3" id="KW-0805">Transcription regulation</keyword>
<dbReference type="SMART" id="SM00717">
    <property type="entry name" value="SANT"/>
    <property type="match status" value="2"/>
</dbReference>
<dbReference type="Pfam" id="PF00249">
    <property type="entry name" value="Myb_DNA-binding"/>
    <property type="match status" value="2"/>
</dbReference>
<evidence type="ECO:0000256" key="5">
    <source>
        <dbReference type="ARBA" id="ARBA00023163"/>
    </source>
</evidence>
<dbReference type="PANTHER" id="PTHR10641">
    <property type="entry name" value="MYB FAMILY TRANSCRIPTION FACTOR"/>
    <property type="match status" value="1"/>
</dbReference>
<evidence type="ECO:0000259" key="8">
    <source>
        <dbReference type="PROSITE" id="PS50090"/>
    </source>
</evidence>
<dbReference type="PANTHER" id="PTHR10641:SF1402">
    <property type="entry name" value="TRANSCRIPTION FACTOR MYB8-LIKE"/>
    <property type="match status" value="1"/>
</dbReference>
<protein>
    <submittedName>
        <fullName evidence="10">Homeodomain-like protein</fullName>
    </submittedName>
</protein>
<feature type="domain" description="HTH myb-type" evidence="9">
    <location>
        <begin position="62"/>
        <end position="116"/>
    </location>
</feature>
<dbReference type="EMBL" id="PKPP01001527">
    <property type="protein sequence ID" value="PWA81967.1"/>
    <property type="molecule type" value="Genomic_DNA"/>
</dbReference>
<comment type="subcellular location">
    <subcellularLocation>
        <location evidence="1">Nucleus</location>
    </subcellularLocation>
</comment>
<dbReference type="CDD" id="cd00167">
    <property type="entry name" value="SANT"/>
    <property type="match status" value="2"/>
</dbReference>
<feature type="region of interest" description="Disordered" evidence="7">
    <location>
        <begin position="169"/>
        <end position="189"/>
    </location>
</feature>
<evidence type="ECO:0000259" key="9">
    <source>
        <dbReference type="PROSITE" id="PS51294"/>
    </source>
</evidence>
<gene>
    <name evidence="10" type="ORF">CTI12_AA176690</name>
</gene>
<dbReference type="SUPFAM" id="SSF46689">
    <property type="entry name" value="Homeodomain-like"/>
    <property type="match status" value="1"/>
</dbReference>
<comment type="caution">
    <text evidence="10">The sequence shown here is derived from an EMBL/GenBank/DDBJ whole genome shotgun (WGS) entry which is preliminary data.</text>
</comment>
<keyword evidence="10" id="KW-0371">Homeobox</keyword>
<evidence type="ECO:0000256" key="7">
    <source>
        <dbReference type="SAM" id="MobiDB-lite"/>
    </source>
</evidence>
<evidence type="ECO:0000313" key="11">
    <source>
        <dbReference type="Proteomes" id="UP000245207"/>
    </source>
</evidence>
<keyword evidence="11" id="KW-1185">Reference proteome</keyword>
<organism evidence="10 11">
    <name type="scientific">Artemisia annua</name>
    <name type="common">Sweet wormwood</name>
    <dbReference type="NCBI Taxonomy" id="35608"/>
    <lineage>
        <taxon>Eukaryota</taxon>
        <taxon>Viridiplantae</taxon>
        <taxon>Streptophyta</taxon>
        <taxon>Embryophyta</taxon>
        <taxon>Tracheophyta</taxon>
        <taxon>Spermatophyta</taxon>
        <taxon>Magnoliopsida</taxon>
        <taxon>eudicotyledons</taxon>
        <taxon>Gunneridae</taxon>
        <taxon>Pentapetalae</taxon>
        <taxon>asterids</taxon>
        <taxon>campanulids</taxon>
        <taxon>Asterales</taxon>
        <taxon>Asteraceae</taxon>
        <taxon>Asteroideae</taxon>
        <taxon>Anthemideae</taxon>
        <taxon>Artemisiinae</taxon>
        <taxon>Artemisia</taxon>
    </lineage>
</organism>
<feature type="domain" description="Myb-like" evidence="8">
    <location>
        <begin position="9"/>
        <end position="61"/>
    </location>
</feature>
<keyword evidence="6" id="KW-0539">Nucleus</keyword>
<dbReference type="OrthoDB" id="2143914at2759"/>
<dbReference type="Gene3D" id="1.10.10.60">
    <property type="entry name" value="Homeodomain-like"/>
    <property type="match status" value="2"/>
</dbReference>
<dbReference type="AlphaFoldDB" id="A0A2U1P8A6"/>
<name>A0A2U1P8A6_ARTAN</name>
<feature type="domain" description="HTH myb-type" evidence="9">
    <location>
        <begin position="9"/>
        <end position="61"/>
    </location>
</feature>
<evidence type="ECO:0000256" key="2">
    <source>
        <dbReference type="ARBA" id="ARBA00022737"/>
    </source>
</evidence>